<reference evidence="1" key="1">
    <citation type="submission" date="2022-12" db="EMBL/GenBank/DDBJ databases">
        <authorList>
            <person name="Petersen C."/>
        </authorList>
    </citation>
    <scope>NUCLEOTIDE SEQUENCE</scope>
    <source>
        <strain evidence="1">IBT 35675</strain>
    </source>
</reference>
<organism evidence="1 2">
    <name type="scientific">Penicillium brevicompactum</name>
    <dbReference type="NCBI Taxonomy" id="5074"/>
    <lineage>
        <taxon>Eukaryota</taxon>
        <taxon>Fungi</taxon>
        <taxon>Dikarya</taxon>
        <taxon>Ascomycota</taxon>
        <taxon>Pezizomycotina</taxon>
        <taxon>Eurotiomycetes</taxon>
        <taxon>Eurotiomycetidae</taxon>
        <taxon>Eurotiales</taxon>
        <taxon>Aspergillaceae</taxon>
        <taxon>Penicillium</taxon>
    </lineage>
</organism>
<comment type="caution">
    <text evidence="1">The sequence shown here is derived from an EMBL/GenBank/DDBJ whole genome shotgun (WGS) entry which is preliminary data.</text>
</comment>
<gene>
    <name evidence="1" type="ORF">N7541_008525</name>
</gene>
<evidence type="ECO:0008006" key="3">
    <source>
        <dbReference type="Google" id="ProtNLM"/>
    </source>
</evidence>
<evidence type="ECO:0000313" key="1">
    <source>
        <dbReference type="EMBL" id="KAJ5350798.1"/>
    </source>
</evidence>
<dbReference type="InterPro" id="IPR032675">
    <property type="entry name" value="LRR_dom_sf"/>
</dbReference>
<accession>A0A9W9UMQ4</accession>
<proteinExistence type="predicted"/>
<protein>
    <recommendedName>
        <fullName evidence="3">F-box domain-containing protein</fullName>
    </recommendedName>
</protein>
<evidence type="ECO:0000313" key="2">
    <source>
        <dbReference type="Proteomes" id="UP001148299"/>
    </source>
</evidence>
<reference evidence="1" key="2">
    <citation type="journal article" date="2023" name="IMA Fungus">
        <title>Comparative genomic study of the Penicillium genus elucidates a diverse pangenome and 15 lateral gene transfer events.</title>
        <authorList>
            <person name="Petersen C."/>
            <person name="Sorensen T."/>
            <person name="Nielsen M.R."/>
            <person name="Sondergaard T.E."/>
            <person name="Sorensen J.L."/>
            <person name="Fitzpatrick D.A."/>
            <person name="Frisvad J.C."/>
            <person name="Nielsen K.L."/>
        </authorList>
    </citation>
    <scope>NUCLEOTIDE SEQUENCE</scope>
    <source>
        <strain evidence="1">IBT 35675</strain>
    </source>
</reference>
<sequence>MSLHARSQLPPEVIEVIAHHVAFEHPPTLWNLARCSRTYYACCRMSIESMLYHDVSLSIPYLDAKHIENEVSILVKKLEITKSHRYVRRLLIIGKCSGHDECPSPENRTWSPPRMSDLRREQPANEFTAQFDHLLEGPPCGKEPFWSKSFPDPPFDIDNEAMWSPLVNLIKQLPALNDLVWREHEKLPLPILKTLHRDIPRCRLHLESLWLRSDFFPDTYARELEILGSPSLYSVKIQAPLGTGRKVSSLLYDSWISAGLSPAERQRESVSILLRSAPNLKKVRLEGWSEMFKLPLSQQGNVPLRLASLKTFDAFLYGEQINHGVVNGLSHYIDFSSLRDLKLSRAHWTELLGMVHLSFPELETLSLNLQKASQSLDMADFYATVTRFLESLPSLIEIELIRWHSLVSIESVVKHHGSHLRKLRIIDPLLLQTFNKQDIDLIGQNCPHLQDLAITINRTQGDSREVSLYKSLGSIKNLRYIKLNFEPFPAIQSSGLPSRDEVISSENLLSFLGHDLPAESFFDEFDNQYYPHYLGYPFKIRNGHMRRLIIDSIIDETLSSAIFQRICSAKAPGCPLLEDLTIKINRIGAQEMHWMVSDIDGSWRVQRKLRDFGCERLSIEQSKPWEKYPHFKPWSERRKDFHLDEGLSVIFNELFPGAKPKKQPRKVSKKLERKRAKEKQELPVTWWRHVHSFPLVADEAGQI</sequence>
<dbReference type="Proteomes" id="UP001148299">
    <property type="component" value="Unassembled WGS sequence"/>
</dbReference>
<dbReference type="Gene3D" id="3.80.10.10">
    <property type="entry name" value="Ribonuclease Inhibitor"/>
    <property type="match status" value="1"/>
</dbReference>
<dbReference type="SUPFAM" id="SSF52047">
    <property type="entry name" value="RNI-like"/>
    <property type="match status" value="1"/>
</dbReference>
<name>A0A9W9UMQ4_PENBR</name>
<dbReference type="AlphaFoldDB" id="A0A9W9UMQ4"/>
<keyword evidence="2" id="KW-1185">Reference proteome</keyword>
<dbReference type="EMBL" id="JAPZBR010000006">
    <property type="protein sequence ID" value="KAJ5350798.1"/>
    <property type="molecule type" value="Genomic_DNA"/>
</dbReference>